<dbReference type="SMART" id="SM00439">
    <property type="entry name" value="BAH"/>
    <property type="match status" value="1"/>
</dbReference>
<gene>
    <name evidence="23" type="ORF">ONB1V03_LOCUS1616</name>
</gene>
<name>A0A7R9LC26_9ACAR</name>
<evidence type="ECO:0000313" key="24">
    <source>
        <dbReference type="Proteomes" id="UP000728032"/>
    </source>
</evidence>
<dbReference type="EMBL" id="OC915134">
    <property type="protein sequence ID" value="CAD7638824.1"/>
    <property type="molecule type" value="Genomic_DNA"/>
</dbReference>
<keyword evidence="4" id="KW-0597">Phosphoprotein</keyword>
<feature type="compositionally biased region" description="Polar residues" evidence="18">
    <location>
        <begin position="1674"/>
        <end position="1689"/>
    </location>
</feature>
<dbReference type="GO" id="GO:0042800">
    <property type="term" value="F:histone H3K4 methyltransferase activity"/>
    <property type="evidence" value="ECO:0007669"/>
    <property type="project" value="TreeGrafter"/>
</dbReference>
<dbReference type="PANTHER" id="PTHR46147">
    <property type="entry name" value="HISTONE-LYSINE N-METHYLTRANSFERASE ASH1"/>
    <property type="match status" value="1"/>
</dbReference>
<keyword evidence="6" id="KW-0808">Transferase</keyword>
<feature type="region of interest" description="Disordered" evidence="18">
    <location>
        <begin position="495"/>
        <end position="514"/>
    </location>
</feature>
<evidence type="ECO:0000256" key="4">
    <source>
        <dbReference type="ARBA" id="ARBA00022553"/>
    </source>
</evidence>
<dbReference type="InterPro" id="IPR019786">
    <property type="entry name" value="Zinc_finger_PHD-type_CS"/>
</dbReference>
<feature type="region of interest" description="Disordered" evidence="18">
    <location>
        <begin position="13"/>
        <end position="84"/>
    </location>
</feature>
<dbReference type="SUPFAM" id="SSF82199">
    <property type="entry name" value="SET domain"/>
    <property type="match status" value="1"/>
</dbReference>
<keyword evidence="15" id="KW-0010">Activator</keyword>
<feature type="compositionally biased region" description="Polar residues" evidence="18">
    <location>
        <begin position="387"/>
        <end position="404"/>
    </location>
</feature>
<organism evidence="23">
    <name type="scientific">Oppiella nova</name>
    <dbReference type="NCBI Taxonomy" id="334625"/>
    <lineage>
        <taxon>Eukaryota</taxon>
        <taxon>Metazoa</taxon>
        <taxon>Ecdysozoa</taxon>
        <taxon>Arthropoda</taxon>
        <taxon>Chelicerata</taxon>
        <taxon>Arachnida</taxon>
        <taxon>Acari</taxon>
        <taxon>Acariformes</taxon>
        <taxon>Sarcoptiformes</taxon>
        <taxon>Oribatida</taxon>
        <taxon>Brachypylina</taxon>
        <taxon>Oppioidea</taxon>
        <taxon>Oppiidae</taxon>
        <taxon>Oppiella</taxon>
    </lineage>
</organism>
<dbReference type="SUPFAM" id="SSF57903">
    <property type="entry name" value="FYVE/PHD zinc finger"/>
    <property type="match status" value="1"/>
</dbReference>
<keyword evidence="3" id="KW-0158">Chromosome</keyword>
<dbReference type="EMBL" id="CAJPVJ010000309">
    <property type="protein sequence ID" value="CAG2162015.1"/>
    <property type="molecule type" value="Genomic_DNA"/>
</dbReference>
<dbReference type="GO" id="GO:0008270">
    <property type="term" value="F:zinc ion binding"/>
    <property type="evidence" value="ECO:0007669"/>
    <property type="project" value="UniProtKB-KW"/>
</dbReference>
<feature type="domain" description="AWS" evidence="22">
    <location>
        <begin position="724"/>
        <end position="777"/>
    </location>
</feature>
<feature type="non-terminal residue" evidence="23">
    <location>
        <position position="1697"/>
    </location>
</feature>
<evidence type="ECO:0000256" key="18">
    <source>
        <dbReference type="SAM" id="MobiDB-lite"/>
    </source>
</evidence>
<comment type="subcellular location">
    <subcellularLocation>
        <location evidence="2">Chromosome</location>
    </subcellularLocation>
    <subcellularLocation>
        <location evidence="1">Nucleus</location>
    </subcellularLocation>
</comment>
<feature type="region of interest" description="Disordered" evidence="18">
    <location>
        <begin position="1616"/>
        <end position="1643"/>
    </location>
</feature>
<feature type="compositionally biased region" description="Polar residues" evidence="18">
    <location>
        <begin position="346"/>
        <end position="363"/>
    </location>
</feature>
<dbReference type="SMART" id="SM00508">
    <property type="entry name" value="PostSET"/>
    <property type="match status" value="1"/>
</dbReference>
<dbReference type="PROSITE" id="PS51038">
    <property type="entry name" value="BAH"/>
    <property type="match status" value="1"/>
</dbReference>
<dbReference type="GO" id="GO:0005654">
    <property type="term" value="C:nucleoplasm"/>
    <property type="evidence" value="ECO:0007669"/>
    <property type="project" value="TreeGrafter"/>
</dbReference>
<dbReference type="GO" id="GO:0005694">
    <property type="term" value="C:chromosome"/>
    <property type="evidence" value="ECO:0007669"/>
    <property type="project" value="UniProtKB-SubCell"/>
</dbReference>
<dbReference type="OrthoDB" id="79252at2759"/>
<dbReference type="InterPro" id="IPR046341">
    <property type="entry name" value="SET_dom_sf"/>
</dbReference>
<dbReference type="SMART" id="SM00249">
    <property type="entry name" value="PHD"/>
    <property type="match status" value="1"/>
</dbReference>
<dbReference type="InterPro" id="IPR043151">
    <property type="entry name" value="BAH_sf"/>
</dbReference>
<dbReference type="Pfam" id="PF01426">
    <property type="entry name" value="BAH"/>
    <property type="match status" value="1"/>
</dbReference>
<feature type="region of interest" description="Disordered" evidence="18">
    <location>
        <begin position="530"/>
        <end position="551"/>
    </location>
</feature>
<evidence type="ECO:0000256" key="9">
    <source>
        <dbReference type="ARBA" id="ARBA00022737"/>
    </source>
</evidence>
<evidence type="ECO:0000256" key="3">
    <source>
        <dbReference type="ARBA" id="ARBA00022454"/>
    </source>
</evidence>
<keyword evidence="12" id="KW-0156">Chromatin regulator</keyword>
<reference evidence="23" key="1">
    <citation type="submission" date="2020-11" db="EMBL/GenBank/DDBJ databases">
        <authorList>
            <person name="Tran Van P."/>
        </authorList>
    </citation>
    <scope>NUCLEOTIDE SEQUENCE</scope>
</reference>
<evidence type="ECO:0000256" key="8">
    <source>
        <dbReference type="ARBA" id="ARBA00022723"/>
    </source>
</evidence>
<evidence type="ECO:0000256" key="7">
    <source>
        <dbReference type="ARBA" id="ARBA00022691"/>
    </source>
</evidence>
<dbReference type="PROSITE" id="PS50280">
    <property type="entry name" value="SET"/>
    <property type="match status" value="1"/>
</dbReference>
<evidence type="ECO:0000259" key="20">
    <source>
        <dbReference type="PROSITE" id="PS50868"/>
    </source>
</evidence>
<evidence type="ECO:0000256" key="10">
    <source>
        <dbReference type="ARBA" id="ARBA00022771"/>
    </source>
</evidence>
<keyword evidence="7" id="KW-0949">S-adenosyl-L-methionine</keyword>
<dbReference type="InterPro" id="IPR013083">
    <property type="entry name" value="Znf_RING/FYVE/PHD"/>
</dbReference>
<keyword evidence="16" id="KW-0804">Transcription</keyword>
<evidence type="ECO:0000313" key="23">
    <source>
        <dbReference type="EMBL" id="CAD7638824.1"/>
    </source>
</evidence>
<dbReference type="InterPro" id="IPR003616">
    <property type="entry name" value="Post-SET_dom"/>
</dbReference>
<dbReference type="Pfam" id="PF17907">
    <property type="entry name" value="AWS"/>
    <property type="match status" value="1"/>
</dbReference>
<protein>
    <recommendedName>
        <fullName evidence="25">Histone-lysine N-methyltransferase ASH1L</fullName>
    </recommendedName>
</protein>
<sequence>MPTVFQMTKNFLKNNKSKKHHYEQNIINSFHSSVEPTKPSAAKKSSKKKVNNSMNQTEGTNDKKKAEKKSEVSNSSLQIQTCGPSGANEQRLPLFFAVRRVEEKIFISKSWEQFDDNISWGPIEEQEVMSKDSSNGMTNSCKSDALSAKKQTNFKSNKCEVVSHKVRKGNSGAGAASGTVSSQVVHSSADKRNANLCDDSSPQQMSLWPIRGTALSAPHNSIAISDRLTNYSNGTPIVSTSLFAQNSIDETIELCIRKYSQDFSDHSSEQVSGKRRKHDNPCVDNNATIASHLDQSGHCLPICSTSTCDINKDVMRSRSSCKARDKTTSAQRQTSRRSSSAKKPTNETSRQSASNTSHTTKSAKTSRDLKSTTSDKSANCKPHDKQCTQTLEESVTNGTEVRSQTTKRKRPVNKTGFTKPRKRVRTSAQPSPPNPVKPTQTVAAVNGKRHHVVAANHSNSVCHKRTVVSSDKNVNSSHPSSRCRAIQDNHKSAVNKNNTINSKNRNVKQNPSLPVVNDKVSTSLAANKRSNGVKKLDKIQSIPPPKKPPNVKKCIKHERRLSKASIDSVSSSEAYLSEQSCVSDAPVYMVTEPSVKSKVNNKKIYRIKSFQRNIPYKKYLKSGNYSEDSKTDKSLVNNDSNDGQKIEKTSADEDMEIVVKDEPKAVQKLIQLPVLDYDFLEDFVLPFDLWYQFDKNQSSNLKNPANYKRIKNNVFCDVKPLTGESVPVCSCEKPSPSDDNKVSCGMDCLNRLMYQECSPQLCPTEEYCQNQRIQKHDWSPGLERFMTGDRGWGIRTTEQIKNGEFILEYIGEVVSEARFKDRMAKLYQNDLHHYCLNIDSGIVIDGYRMADEGRFVNHSCEPNCEMQKWSVNGLYRIGLFAKRNILPNEELSYDYNFQNFNVATQQVCRCGSAKCRGYIGGRSQRVNSSGSKDKTEKNETKNKDISVTKQSEESHRNRRKDMHQTKSGSNSTSNNNNKQSLWKPNLLHPMKLLSHQSSCYILRHRCFLLRNYEKLRRLRNKRMGLDERERKLSSKDEDFVKGKEFKSSNDSLMNTLMTLNSSRSVRTRGLAKAESNEELTRTAKLAQIFTDVCDLMIKKQNEMNLNVDILEANKSELKSSSNTSTNKQKSNVLSKCLDLSEIQSQIKCGFFKSVDTFESEFMKTFNSLTSGENNENMNDNEMDSVNGLKSEFYKIISEKKPFIEDIMSSADSSSVSEQNSQDMPSVAAISKSDSLVLASDSANKSVPNSNPLVFANPNAVQQNNASDDKKPLISLKTVVSEEEEEEVIRCICGILRDEGKMIQCDKCEIWQHCECVGVKDSIDSYFCEVCEPRAVPTEIPLPQSQEHVTNNGKTDYMYYLTLMCNGLHIKTGDCVYIYRTKEEDKHTNRKTSPIKALRGDSKTDYIIFRVQNLAIKESGKKLLYGHHYLRPSETYHEPSRKFYDNEVLKSPLTEWVPIEEVKGICCVLDASTYVKGRPKGFQEEDVYICEYRVDRHAKSFARIPSKSIQFVVNTKSYAFDMFETKLNIKRTYSCFYDQKPHRVPESYCKSKTVTKNAKTDSETKAKKDIEMKQKRMADVLKLNDKLLERAINLLKNNTNGDSGFDFLTDKDARNAATKPLTPHTTTSGTSSPPQETSEQELSPSVPLVVKASEAMGSVVSEPLQQTIEPSVAVNLNETSGSPKTRSDSMGSGFLEWI</sequence>
<dbReference type="PROSITE" id="PS50868">
    <property type="entry name" value="POST_SET"/>
    <property type="match status" value="1"/>
</dbReference>
<evidence type="ECO:0000256" key="13">
    <source>
        <dbReference type="ARBA" id="ARBA00023015"/>
    </source>
</evidence>
<dbReference type="Gene3D" id="2.170.270.10">
    <property type="entry name" value="SET domain"/>
    <property type="match status" value="1"/>
</dbReference>
<evidence type="ECO:0008006" key="25">
    <source>
        <dbReference type="Google" id="ProtNLM"/>
    </source>
</evidence>
<dbReference type="GO" id="GO:0006355">
    <property type="term" value="P:regulation of DNA-templated transcription"/>
    <property type="evidence" value="ECO:0007669"/>
    <property type="project" value="TreeGrafter"/>
</dbReference>
<keyword evidence="11" id="KW-0862">Zinc</keyword>
<evidence type="ECO:0000256" key="12">
    <source>
        <dbReference type="ARBA" id="ARBA00022853"/>
    </source>
</evidence>
<dbReference type="Proteomes" id="UP000728032">
    <property type="component" value="Unassembled WGS sequence"/>
</dbReference>
<feature type="region of interest" description="Disordered" evidence="18">
    <location>
        <begin position="319"/>
        <end position="440"/>
    </location>
</feature>
<dbReference type="PROSITE" id="PS51215">
    <property type="entry name" value="AWS"/>
    <property type="match status" value="1"/>
</dbReference>
<dbReference type="CDD" id="cd15548">
    <property type="entry name" value="PHD_ASH1L"/>
    <property type="match status" value="1"/>
</dbReference>
<dbReference type="CDD" id="cd04717">
    <property type="entry name" value="BAH_polybromo"/>
    <property type="match status" value="1"/>
</dbReference>
<evidence type="ECO:0000256" key="1">
    <source>
        <dbReference type="ARBA" id="ARBA00004123"/>
    </source>
</evidence>
<dbReference type="CDD" id="cd19174">
    <property type="entry name" value="SET_ASH1L"/>
    <property type="match status" value="1"/>
</dbReference>
<evidence type="ECO:0000256" key="14">
    <source>
        <dbReference type="ARBA" id="ARBA00023117"/>
    </source>
</evidence>
<evidence type="ECO:0000256" key="11">
    <source>
        <dbReference type="ARBA" id="ARBA00022833"/>
    </source>
</evidence>
<dbReference type="SMART" id="SM00570">
    <property type="entry name" value="AWS"/>
    <property type="match status" value="1"/>
</dbReference>
<dbReference type="InterPro" id="IPR001965">
    <property type="entry name" value="Znf_PHD"/>
</dbReference>
<feature type="compositionally biased region" description="Polar residues" evidence="18">
    <location>
        <begin position="72"/>
        <end position="83"/>
    </location>
</feature>
<accession>A0A7R9LC26</accession>
<keyword evidence="17" id="KW-0539">Nucleus</keyword>
<feature type="region of interest" description="Disordered" evidence="18">
    <location>
        <begin position="625"/>
        <end position="649"/>
    </location>
</feature>
<dbReference type="GO" id="GO:0003682">
    <property type="term" value="F:chromatin binding"/>
    <property type="evidence" value="ECO:0007669"/>
    <property type="project" value="InterPro"/>
</dbReference>
<feature type="region of interest" description="Disordered" evidence="18">
    <location>
        <begin position="923"/>
        <end position="982"/>
    </location>
</feature>
<evidence type="ECO:0000256" key="15">
    <source>
        <dbReference type="ARBA" id="ARBA00023159"/>
    </source>
</evidence>
<evidence type="ECO:0000256" key="2">
    <source>
        <dbReference type="ARBA" id="ARBA00004286"/>
    </source>
</evidence>
<feature type="compositionally biased region" description="Low complexity" evidence="18">
    <location>
        <begin position="965"/>
        <end position="980"/>
    </location>
</feature>
<dbReference type="Gene3D" id="3.30.40.10">
    <property type="entry name" value="Zinc/RING finger domain, C3HC4 (zinc finger)"/>
    <property type="match status" value="1"/>
</dbReference>
<keyword evidence="9" id="KW-0677">Repeat</keyword>
<dbReference type="InterPro" id="IPR043319">
    <property type="entry name" value="PHD_ASH1L"/>
</dbReference>
<evidence type="ECO:0000256" key="6">
    <source>
        <dbReference type="ARBA" id="ARBA00022679"/>
    </source>
</evidence>
<proteinExistence type="predicted"/>
<evidence type="ECO:0000259" key="19">
    <source>
        <dbReference type="PROSITE" id="PS50280"/>
    </source>
</evidence>
<keyword evidence="24" id="KW-1185">Reference proteome</keyword>
<dbReference type="SMART" id="SM00317">
    <property type="entry name" value="SET"/>
    <property type="match status" value="1"/>
</dbReference>
<feature type="compositionally biased region" description="Low complexity" evidence="18">
    <location>
        <begin position="1617"/>
        <end position="1636"/>
    </location>
</feature>
<dbReference type="PANTHER" id="PTHR46147:SF3">
    <property type="entry name" value="HISTONE-LYSINE N-METHYLTRANSFERASE ASH1"/>
    <property type="match status" value="1"/>
</dbReference>
<feature type="compositionally biased region" description="Basic and acidic residues" evidence="18">
    <location>
        <begin position="60"/>
        <end position="71"/>
    </location>
</feature>
<dbReference type="FunFam" id="3.30.40.10:FF:000113">
    <property type="entry name" value="Histone-lysine N-methyltransferase"/>
    <property type="match status" value="1"/>
</dbReference>
<feature type="region of interest" description="Disordered" evidence="18">
    <location>
        <begin position="1674"/>
        <end position="1697"/>
    </location>
</feature>
<evidence type="ECO:0000259" key="22">
    <source>
        <dbReference type="PROSITE" id="PS51215"/>
    </source>
</evidence>
<keyword evidence="5" id="KW-0489">Methyltransferase</keyword>
<dbReference type="InterPro" id="IPR001214">
    <property type="entry name" value="SET_dom"/>
</dbReference>
<feature type="compositionally biased region" description="Low complexity" evidence="18">
    <location>
        <begin position="328"/>
        <end position="343"/>
    </location>
</feature>
<feature type="domain" description="Post-SET" evidence="20">
    <location>
        <begin position="904"/>
        <end position="920"/>
    </location>
</feature>
<dbReference type="Pfam" id="PF20826">
    <property type="entry name" value="PHD_5"/>
    <property type="match status" value="1"/>
</dbReference>
<keyword evidence="13" id="KW-0805">Transcription regulation</keyword>
<dbReference type="InterPro" id="IPR006560">
    <property type="entry name" value="AWS_dom"/>
</dbReference>
<dbReference type="PROSITE" id="PS01359">
    <property type="entry name" value="ZF_PHD_1"/>
    <property type="match status" value="1"/>
</dbReference>
<dbReference type="InterPro" id="IPR011011">
    <property type="entry name" value="Znf_FYVE_PHD"/>
</dbReference>
<dbReference type="Pfam" id="PF00856">
    <property type="entry name" value="SET"/>
    <property type="match status" value="1"/>
</dbReference>
<dbReference type="FunFam" id="2.170.270.10:FF:000011">
    <property type="entry name" value="Histone-lysine N-methyltransferase"/>
    <property type="match status" value="1"/>
</dbReference>
<keyword evidence="14" id="KW-0103">Bromodomain</keyword>
<feature type="domain" description="SET" evidence="19">
    <location>
        <begin position="780"/>
        <end position="896"/>
    </location>
</feature>
<feature type="compositionally biased region" description="Basic and acidic residues" evidence="18">
    <location>
        <begin position="931"/>
        <end position="955"/>
    </location>
</feature>
<feature type="compositionally biased region" description="Low complexity" evidence="18">
    <location>
        <begin position="495"/>
        <end position="508"/>
    </location>
</feature>
<keyword evidence="10" id="KW-0863">Zinc-finger</keyword>
<evidence type="ECO:0000256" key="16">
    <source>
        <dbReference type="ARBA" id="ARBA00023163"/>
    </source>
</evidence>
<feature type="domain" description="BAH" evidence="21">
    <location>
        <begin position="1367"/>
        <end position="1504"/>
    </location>
</feature>
<dbReference type="Gene3D" id="2.30.30.490">
    <property type="match status" value="1"/>
</dbReference>
<dbReference type="InterPro" id="IPR001025">
    <property type="entry name" value="BAH_dom"/>
</dbReference>
<evidence type="ECO:0000256" key="5">
    <source>
        <dbReference type="ARBA" id="ARBA00022603"/>
    </source>
</evidence>
<keyword evidence="8" id="KW-0479">Metal-binding</keyword>
<feature type="compositionally biased region" description="Polar residues" evidence="18">
    <location>
        <begin position="25"/>
        <end position="35"/>
    </location>
</feature>
<evidence type="ECO:0000256" key="17">
    <source>
        <dbReference type="ARBA" id="ARBA00023242"/>
    </source>
</evidence>
<dbReference type="GO" id="GO:0032259">
    <property type="term" value="P:methylation"/>
    <property type="evidence" value="ECO:0007669"/>
    <property type="project" value="UniProtKB-KW"/>
</dbReference>
<evidence type="ECO:0000259" key="21">
    <source>
        <dbReference type="PROSITE" id="PS51038"/>
    </source>
</evidence>